<dbReference type="Gene3D" id="1.10.10.10">
    <property type="entry name" value="Winged helix-like DNA-binding domain superfamily/Winged helix DNA-binding domain"/>
    <property type="match status" value="1"/>
</dbReference>
<sequence length="186" mass="21974">MLDKSAGNPLEEEIWLSSLMDELGDRLTKLSFSYLKDWGKAQEVVQDVFFICYKKRHQVLELDSIEAWLYRVTVNRCKDVLRTSWFKKVIVNNDLFHYQKSDQPSPESASITKSENEKLAQHVLGLPIKYKEVILLFYYDDLSIEEISYVLKSNPNTVKTRLRRGRESLMKNMKRSDFLERSYDGY</sequence>
<feature type="domain" description="RNA polymerase sigma factor 70 region 4 type 2" evidence="6">
    <location>
        <begin position="124"/>
        <end position="169"/>
    </location>
</feature>
<proteinExistence type="inferred from homology"/>
<dbReference type="PANTHER" id="PTHR43133:SF60">
    <property type="entry name" value="RNA POLYMERASE SIGMA FACTOR SIGV"/>
    <property type="match status" value="1"/>
</dbReference>
<dbReference type="InterPro" id="IPR013325">
    <property type="entry name" value="RNA_pol_sigma_r2"/>
</dbReference>
<dbReference type="RefSeq" id="WP_301244216.1">
    <property type="nucleotide sequence ID" value="NZ_JAROCC010000009.1"/>
</dbReference>
<feature type="domain" description="RNA polymerase sigma-70 region 2" evidence="5">
    <location>
        <begin position="20"/>
        <end position="85"/>
    </location>
</feature>
<evidence type="ECO:0000259" key="6">
    <source>
        <dbReference type="Pfam" id="PF08281"/>
    </source>
</evidence>
<protein>
    <submittedName>
        <fullName evidence="7">Sigma-70 family RNA polymerase sigma factor</fullName>
    </submittedName>
</protein>
<organism evidence="7 8">
    <name type="scientific">Sporosarcina highlanderae</name>
    <dbReference type="NCBI Taxonomy" id="3035916"/>
    <lineage>
        <taxon>Bacteria</taxon>
        <taxon>Bacillati</taxon>
        <taxon>Bacillota</taxon>
        <taxon>Bacilli</taxon>
        <taxon>Bacillales</taxon>
        <taxon>Caryophanaceae</taxon>
        <taxon>Sporosarcina</taxon>
    </lineage>
</organism>
<evidence type="ECO:0000256" key="1">
    <source>
        <dbReference type="ARBA" id="ARBA00010641"/>
    </source>
</evidence>
<dbReference type="Pfam" id="PF04542">
    <property type="entry name" value="Sigma70_r2"/>
    <property type="match status" value="1"/>
</dbReference>
<evidence type="ECO:0000256" key="4">
    <source>
        <dbReference type="ARBA" id="ARBA00023163"/>
    </source>
</evidence>
<keyword evidence="3" id="KW-0731">Sigma factor</keyword>
<dbReference type="SUPFAM" id="SSF88946">
    <property type="entry name" value="Sigma2 domain of RNA polymerase sigma factors"/>
    <property type="match status" value="1"/>
</dbReference>
<dbReference type="PANTHER" id="PTHR43133">
    <property type="entry name" value="RNA POLYMERASE ECF-TYPE SIGMA FACTO"/>
    <property type="match status" value="1"/>
</dbReference>
<keyword evidence="2" id="KW-0805">Transcription regulation</keyword>
<dbReference type="Gene3D" id="1.10.1740.10">
    <property type="match status" value="1"/>
</dbReference>
<gene>
    <name evidence="7" type="ORF">P5G49_12265</name>
</gene>
<dbReference type="Pfam" id="PF08281">
    <property type="entry name" value="Sigma70_r4_2"/>
    <property type="match status" value="1"/>
</dbReference>
<dbReference type="InterPro" id="IPR014284">
    <property type="entry name" value="RNA_pol_sigma-70_dom"/>
</dbReference>
<keyword evidence="4" id="KW-0804">Transcription</keyword>
<comment type="similarity">
    <text evidence="1">Belongs to the sigma-70 factor family. ECF subfamily.</text>
</comment>
<reference evidence="7" key="1">
    <citation type="submission" date="2023-03" db="EMBL/GenBank/DDBJ databases">
        <title>MT1 and MT2 Draft Genomes of Novel Species.</title>
        <authorList>
            <person name="Venkateswaran K."/>
        </authorList>
    </citation>
    <scope>NUCLEOTIDE SEQUENCE</scope>
    <source>
        <strain evidence="7">F6_3S_P_2</strain>
    </source>
</reference>
<evidence type="ECO:0000313" key="8">
    <source>
        <dbReference type="Proteomes" id="UP001175097"/>
    </source>
</evidence>
<dbReference type="NCBIfam" id="TIGR02937">
    <property type="entry name" value="sigma70-ECF"/>
    <property type="match status" value="1"/>
</dbReference>
<dbReference type="InterPro" id="IPR013324">
    <property type="entry name" value="RNA_pol_sigma_r3/r4-like"/>
</dbReference>
<evidence type="ECO:0000256" key="2">
    <source>
        <dbReference type="ARBA" id="ARBA00023015"/>
    </source>
</evidence>
<dbReference type="CDD" id="cd06171">
    <property type="entry name" value="Sigma70_r4"/>
    <property type="match status" value="1"/>
</dbReference>
<evidence type="ECO:0000259" key="5">
    <source>
        <dbReference type="Pfam" id="PF04542"/>
    </source>
</evidence>
<dbReference type="InterPro" id="IPR036388">
    <property type="entry name" value="WH-like_DNA-bd_sf"/>
</dbReference>
<dbReference type="InterPro" id="IPR013249">
    <property type="entry name" value="RNA_pol_sigma70_r4_t2"/>
</dbReference>
<dbReference type="InterPro" id="IPR039425">
    <property type="entry name" value="RNA_pol_sigma-70-like"/>
</dbReference>
<evidence type="ECO:0000313" key="7">
    <source>
        <dbReference type="EMBL" id="MDN4608242.1"/>
    </source>
</evidence>
<accession>A0ABT8JTL8</accession>
<dbReference type="SUPFAM" id="SSF88659">
    <property type="entry name" value="Sigma3 and sigma4 domains of RNA polymerase sigma factors"/>
    <property type="match status" value="1"/>
</dbReference>
<keyword evidence="8" id="KW-1185">Reference proteome</keyword>
<dbReference type="InterPro" id="IPR007627">
    <property type="entry name" value="RNA_pol_sigma70_r2"/>
</dbReference>
<comment type="caution">
    <text evidence="7">The sequence shown here is derived from an EMBL/GenBank/DDBJ whole genome shotgun (WGS) entry which is preliminary data.</text>
</comment>
<dbReference type="Proteomes" id="UP001175097">
    <property type="component" value="Unassembled WGS sequence"/>
</dbReference>
<name>A0ABT8JTL8_9BACL</name>
<dbReference type="EMBL" id="JAROCC010000009">
    <property type="protein sequence ID" value="MDN4608242.1"/>
    <property type="molecule type" value="Genomic_DNA"/>
</dbReference>
<evidence type="ECO:0000256" key="3">
    <source>
        <dbReference type="ARBA" id="ARBA00023082"/>
    </source>
</evidence>